<comment type="similarity">
    <text evidence="1">Belongs to the pecanex family.</text>
</comment>
<gene>
    <name evidence="2" type="ORF">ACCB11895</name>
</gene>
<comment type="caution">
    <text evidence="1">Lacks conserved residue(s) required for the propagation of feature annotation.</text>
</comment>
<keyword evidence="1" id="KW-1133">Transmembrane helix</keyword>
<dbReference type="InterPro" id="IPR039797">
    <property type="entry name" value="Pecanex"/>
</dbReference>
<keyword evidence="1" id="KW-0472">Membrane</keyword>
<keyword evidence="1" id="KW-0812">Transmembrane</keyword>
<dbReference type="EMBL" id="JR050674">
    <property type="protein sequence ID" value="AEY61332.1"/>
    <property type="molecule type" value="mRNA"/>
</dbReference>
<proteinExistence type="evidence at transcript level"/>
<name>V9IKX5_APICE</name>
<dbReference type="GO" id="GO:0016020">
    <property type="term" value="C:membrane"/>
    <property type="evidence" value="ECO:0007669"/>
    <property type="project" value="UniProtKB-SubCell"/>
</dbReference>
<reference evidence="2" key="1">
    <citation type="submission" date="2011-11" db="EMBL/GenBank/DDBJ databases">
        <title>Decoding the brain transcriptome of the Eastern honeybee (Apis cerana) based on pyrosequencing.</title>
        <authorList>
            <person name="Sun L."/>
            <person name="Zheng H."/>
            <person name="Wang Y."/>
            <person name="Xie X."/>
            <person name="Zhu Y."/>
            <person name="Gu W."/>
            <person name="Wang S."/>
        </authorList>
    </citation>
    <scope>NUCLEOTIDE SEQUENCE</scope>
    <source>
        <tissue evidence="2">Brain</tissue>
    </source>
</reference>
<dbReference type="GO" id="GO:0005783">
    <property type="term" value="C:endoplasmic reticulum"/>
    <property type="evidence" value="ECO:0007669"/>
    <property type="project" value="TreeGrafter"/>
</dbReference>
<feature type="transmembrane region" description="Helical" evidence="1">
    <location>
        <begin position="66"/>
        <end position="83"/>
    </location>
</feature>
<dbReference type="PANTHER" id="PTHR12372">
    <property type="entry name" value="PECANEX"/>
    <property type="match status" value="1"/>
</dbReference>
<evidence type="ECO:0000256" key="1">
    <source>
        <dbReference type="RuleBase" id="RU367089"/>
    </source>
</evidence>
<dbReference type="PANTHER" id="PTHR12372:SF7">
    <property type="entry name" value="PROTEIN PECANEX"/>
    <property type="match status" value="1"/>
</dbReference>
<dbReference type="GO" id="GO:0007029">
    <property type="term" value="P:endoplasmic reticulum organization"/>
    <property type="evidence" value="ECO:0007669"/>
    <property type="project" value="TreeGrafter"/>
</dbReference>
<feature type="transmembrane region" description="Helical" evidence="1">
    <location>
        <begin position="39"/>
        <end position="60"/>
    </location>
</feature>
<comment type="subcellular location">
    <subcellularLocation>
        <location evidence="1">Membrane</location>
        <topology evidence="1">Multi-pass membrane protein</topology>
    </subcellularLocation>
</comment>
<evidence type="ECO:0000313" key="2">
    <source>
        <dbReference type="EMBL" id="AEY61332.1"/>
    </source>
</evidence>
<dbReference type="AlphaFoldDB" id="V9IKX5"/>
<protein>
    <recommendedName>
        <fullName evidence="1">Pecanex-like protein</fullName>
    </recommendedName>
</protein>
<accession>V9IKX5</accession>
<organism evidence="2">
    <name type="scientific">Apis cerana</name>
    <name type="common">Indian honeybee</name>
    <dbReference type="NCBI Taxonomy" id="7461"/>
    <lineage>
        <taxon>Eukaryota</taxon>
        <taxon>Metazoa</taxon>
        <taxon>Ecdysozoa</taxon>
        <taxon>Arthropoda</taxon>
        <taxon>Hexapoda</taxon>
        <taxon>Insecta</taxon>
        <taxon>Pterygota</taxon>
        <taxon>Neoptera</taxon>
        <taxon>Endopterygota</taxon>
        <taxon>Hymenoptera</taxon>
        <taxon>Apocrita</taxon>
        <taxon>Aculeata</taxon>
        <taxon>Apoidea</taxon>
        <taxon>Anthophila</taxon>
        <taxon>Apidae</taxon>
        <taxon>Apis</taxon>
    </lineage>
</organism>
<sequence length="120" mass="14234">MVREHFCNWYGFSNAGNFETRRLGEPDRRLVLRSSSRCFFKYFSLIYLAFLLCLPFTIYLYFPPTLYVWIAYCSSIGALFGTIKCVNHALHCMYDTTECLEESSQTISQHRSENEKRRQQ</sequence>